<dbReference type="AlphaFoldDB" id="A0A1D1UZ08"/>
<evidence type="ECO:0000313" key="4">
    <source>
        <dbReference type="Proteomes" id="UP000186922"/>
    </source>
</evidence>
<accession>A0A1D1UZ08</accession>
<evidence type="ECO:0000259" key="2">
    <source>
        <dbReference type="Pfam" id="PF08174"/>
    </source>
</evidence>
<dbReference type="GO" id="GO:0031106">
    <property type="term" value="P:septin ring organization"/>
    <property type="evidence" value="ECO:0007669"/>
    <property type="project" value="TreeGrafter"/>
</dbReference>
<dbReference type="EMBL" id="BDGG01000002">
    <property type="protein sequence ID" value="GAU93840.1"/>
    <property type="molecule type" value="Genomic_DNA"/>
</dbReference>
<name>A0A1D1UZ08_RAMVA</name>
<protein>
    <recommendedName>
        <fullName evidence="2">Anillin homology domain-containing protein</fullName>
    </recommendedName>
</protein>
<feature type="compositionally biased region" description="Polar residues" evidence="1">
    <location>
        <begin position="1"/>
        <end position="21"/>
    </location>
</feature>
<dbReference type="OrthoDB" id="5817051at2759"/>
<dbReference type="Proteomes" id="UP000186922">
    <property type="component" value="Unassembled WGS sequence"/>
</dbReference>
<dbReference type="Pfam" id="PF08174">
    <property type="entry name" value="Anillin"/>
    <property type="match status" value="1"/>
</dbReference>
<reference evidence="3 4" key="1">
    <citation type="journal article" date="2016" name="Nat. Commun.">
        <title>Extremotolerant tardigrade genome and improved radiotolerance of human cultured cells by tardigrade-unique protein.</title>
        <authorList>
            <person name="Hashimoto T."/>
            <person name="Horikawa D.D."/>
            <person name="Saito Y."/>
            <person name="Kuwahara H."/>
            <person name="Kozuka-Hata H."/>
            <person name="Shin-I T."/>
            <person name="Minakuchi Y."/>
            <person name="Ohishi K."/>
            <person name="Motoyama A."/>
            <person name="Aizu T."/>
            <person name="Enomoto A."/>
            <person name="Kondo K."/>
            <person name="Tanaka S."/>
            <person name="Hara Y."/>
            <person name="Koshikawa S."/>
            <person name="Sagara H."/>
            <person name="Miura T."/>
            <person name="Yokobori S."/>
            <person name="Miyagawa K."/>
            <person name="Suzuki Y."/>
            <person name="Kubo T."/>
            <person name="Oyama M."/>
            <person name="Kohara Y."/>
            <person name="Fujiyama A."/>
            <person name="Arakawa K."/>
            <person name="Katayama T."/>
            <person name="Toyoda A."/>
            <person name="Kunieda T."/>
        </authorList>
    </citation>
    <scope>NUCLEOTIDE SEQUENCE [LARGE SCALE GENOMIC DNA]</scope>
    <source>
        <strain evidence="3 4">YOKOZUNA-1</strain>
    </source>
</reference>
<keyword evidence="4" id="KW-1185">Reference proteome</keyword>
<sequence>MESQLNGMSSRQSTRQKSRNATLPPKLPKGRLLITEIRLPFVWKERQYFKDRSHKADNYGKKFVVFCILYTDQDMQSTQKVMVDSSMADVVFPELIEFSNITPTTLLHIEVFSYACSSGSEKTISPVRKLSRKLTRSLTRTFGRRYASSAPAPWTQSASIHFADLHAGEYGQQLPITSLPNFTKIAENTLSMKDLISGEEGRSHILSIRNALKGSTKRLSTAYEVPLFGSFACRTAVQPYCAIKEIQIGRIHISEVKMNGHSSRTTAGAFYYCTLVNSYLYCYNSDRDRRLLEMAIRVDKSIKITKRPEEMGIELNTQAETFLLRFASDQDRRAVTNILREHMNELAQWDEAALTVRDLKLKPNAAKTELRRRGSLYDEIPITNQQLRFQNR</sequence>
<dbReference type="SUPFAM" id="SSF50729">
    <property type="entry name" value="PH domain-like"/>
    <property type="match status" value="1"/>
</dbReference>
<dbReference type="GO" id="GO:0005826">
    <property type="term" value="C:actomyosin contractile ring"/>
    <property type="evidence" value="ECO:0007669"/>
    <property type="project" value="TreeGrafter"/>
</dbReference>
<comment type="caution">
    <text evidence="3">The sequence shown here is derived from an EMBL/GenBank/DDBJ whole genome shotgun (WGS) entry which is preliminary data.</text>
</comment>
<gene>
    <name evidence="3" type="primary">RvY_05714-1</name>
    <name evidence="3" type="synonym">RvY_05714.1</name>
    <name evidence="3" type="ORF">RvY_05714</name>
</gene>
<dbReference type="InterPro" id="IPR051364">
    <property type="entry name" value="Cytokinesis/Rho-signaling"/>
</dbReference>
<proteinExistence type="predicted"/>
<evidence type="ECO:0000256" key="1">
    <source>
        <dbReference type="SAM" id="MobiDB-lite"/>
    </source>
</evidence>
<dbReference type="InterPro" id="IPR012966">
    <property type="entry name" value="AHD"/>
</dbReference>
<dbReference type="STRING" id="947166.A0A1D1UZ08"/>
<dbReference type="GO" id="GO:0000281">
    <property type="term" value="P:mitotic cytokinesis"/>
    <property type="evidence" value="ECO:0007669"/>
    <property type="project" value="TreeGrafter"/>
</dbReference>
<feature type="region of interest" description="Disordered" evidence="1">
    <location>
        <begin position="1"/>
        <end position="27"/>
    </location>
</feature>
<dbReference type="GO" id="GO:0000915">
    <property type="term" value="P:actomyosin contractile ring assembly"/>
    <property type="evidence" value="ECO:0007669"/>
    <property type="project" value="TreeGrafter"/>
</dbReference>
<evidence type="ECO:0000313" key="3">
    <source>
        <dbReference type="EMBL" id="GAU93840.1"/>
    </source>
</evidence>
<organism evidence="3 4">
    <name type="scientific">Ramazzottius varieornatus</name>
    <name type="common">Water bear</name>
    <name type="synonym">Tardigrade</name>
    <dbReference type="NCBI Taxonomy" id="947166"/>
    <lineage>
        <taxon>Eukaryota</taxon>
        <taxon>Metazoa</taxon>
        <taxon>Ecdysozoa</taxon>
        <taxon>Tardigrada</taxon>
        <taxon>Eutardigrada</taxon>
        <taxon>Parachela</taxon>
        <taxon>Hypsibioidea</taxon>
        <taxon>Ramazzottiidae</taxon>
        <taxon>Ramazzottius</taxon>
    </lineage>
</organism>
<dbReference type="PANTHER" id="PTHR21538">
    <property type="entry name" value="ANILLIN/RHOTEKIN RTKN"/>
    <property type="match status" value="1"/>
</dbReference>
<dbReference type="PANTHER" id="PTHR21538:SF24">
    <property type="entry name" value="PH DOMAIN-CONTAINING PROTEIN"/>
    <property type="match status" value="1"/>
</dbReference>
<feature type="domain" description="Anillin homology" evidence="2">
    <location>
        <begin position="28"/>
        <end position="193"/>
    </location>
</feature>